<dbReference type="AlphaFoldDB" id="A0A0N9W164"/>
<dbReference type="STRING" id="1324350.AOY20_03980"/>
<protein>
    <recommendedName>
        <fullName evidence="14">Fimbrial assembly protein</fullName>
    </recommendedName>
</protein>
<dbReference type="RefSeq" id="WP_054580657.1">
    <property type="nucleotide sequence ID" value="NZ_CP012808.1"/>
</dbReference>
<evidence type="ECO:0000256" key="9">
    <source>
        <dbReference type="RuleBase" id="RU003884"/>
    </source>
</evidence>
<keyword evidence="8 9" id="KW-0998">Cell outer membrane</keyword>
<dbReference type="Gene3D" id="2.60.40.3110">
    <property type="match status" value="1"/>
</dbReference>
<dbReference type="Pfam" id="PF13954">
    <property type="entry name" value="PapC_N"/>
    <property type="match status" value="1"/>
</dbReference>
<dbReference type="SUPFAM" id="SSF141729">
    <property type="entry name" value="FimD N-terminal domain-like"/>
    <property type="match status" value="1"/>
</dbReference>
<organism evidence="12 13">
    <name type="scientific">Acinetobacter equi</name>
    <dbReference type="NCBI Taxonomy" id="1324350"/>
    <lineage>
        <taxon>Bacteria</taxon>
        <taxon>Pseudomonadati</taxon>
        <taxon>Pseudomonadota</taxon>
        <taxon>Gammaproteobacteria</taxon>
        <taxon>Moraxellales</taxon>
        <taxon>Moraxellaceae</taxon>
        <taxon>Acinetobacter</taxon>
    </lineage>
</organism>
<dbReference type="Pfam" id="PF00577">
    <property type="entry name" value="Usher"/>
    <property type="match status" value="1"/>
</dbReference>
<keyword evidence="4" id="KW-1134">Transmembrane beta strand</keyword>
<evidence type="ECO:0000256" key="1">
    <source>
        <dbReference type="ARBA" id="ARBA00004571"/>
    </source>
</evidence>
<dbReference type="PANTHER" id="PTHR30451">
    <property type="entry name" value="OUTER MEMBRANE USHER PROTEIN"/>
    <property type="match status" value="1"/>
</dbReference>
<keyword evidence="13" id="KW-1185">Reference proteome</keyword>
<dbReference type="OrthoDB" id="6554712at2"/>
<dbReference type="Gene3D" id="2.60.40.2070">
    <property type="match status" value="1"/>
</dbReference>
<evidence type="ECO:0000256" key="8">
    <source>
        <dbReference type="ARBA" id="ARBA00023237"/>
    </source>
</evidence>
<dbReference type="Proteomes" id="UP000064939">
    <property type="component" value="Chromosome"/>
</dbReference>
<feature type="domain" description="PapC-like C-terminal" evidence="10">
    <location>
        <begin position="753"/>
        <end position="813"/>
    </location>
</feature>
<dbReference type="InterPro" id="IPR025949">
    <property type="entry name" value="PapC-like_C"/>
</dbReference>
<evidence type="ECO:0000256" key="6">
    <source>
        <dbReference type="ARBA" id="ARBA00022729"/>
    </source>
</evidence>
<gene>
    <name evidence="12" type="ORF">AOY20_03980</name>
</gene>
<proteinExistence type="inferred from homology"/>
<dbReference type="KEGG" id="aei:AOY20_03980"/>
<dbReference type="GO" id="GO:0009279">
    <property type="term" value="C:cell outer membrane"/>
    <property type="evidence" value="ECO:0007669"/>
    <property type="project" value="UniProtKB-SubCell"/>
</dbReference>
<dbReference type="PANTHER" id="PTHR30451:SF10">
    <property type="entry name" value="OUTER MEMBRANE USHER PROTEIN YFCU-RELATED"/>
    <property type="match status" value="1"/>
</dbReference>
<dbReference type="PROSITE" id="PS01151">
    <property type="entry name" value="FIMBRIAL_USHER"/>
    <property type="match status" value="1"/>
</dbReference>
<comment type="subcellular location">
    <subcellularLocation>
        <location evidence="1 9">Cell outer membrane</location>
        <topology evidence="1 9">Multi-pass membrane protein</topology>
    </subcellularLocation>
</comment>
<evidence type="ECO:0000256" key="5">
    <source>
        <dbReference type="ARBA" id="ARBA00022692"/>
    </source>
</evidence>
<name>A0A0N9W164_9GAMM</name>
<keyword evidence="6" id="KW-0732">Signal</keyword>
<dbReference type="InterPro" id="IPR042186">
    <property type="entry name" value="FimD_plug_dom"/>
</dbReference>
<dbReference type="InterPro" id="IPR018030">
    <property type="entry name" value="Fimbrial_membr_usher_CS"/>
</dbReference>
<dbReference type="Gene3D" id="3.10.20.410">
    <property type="match status" value="1"/>
</dbReference>
<evidence type="ECO:0000259" key="11">
    <source>
        <dbReference type="Pfam" id="PF13954"/>
    </source>
</evidence>
<keyword evidence="7 9" id="KW-0472">Membrane</keyword>
<reference evidence="12 13" key="1">
    <citation type="journal article" date="2015" name="Int. J. Syst. Evol. Microbiol.">
        <title>Acinetobacter equi sp. nov. isolated from horse faeces.</title>
        <authorList>
            <person name="Poppel M.T."/>
            <person name="Skiebe E."/>
            <person name="Laue M."/>
            <person name="Bergmann H."/>
            <person name="Ebersberger I."/>
            <person name="Garn T."/>
            <person name="Fruth A."/>
            <person name="Baumgardt S."/>
            <person name="Busse H.J."/>
            <person name="Wilharm G."/>
        </authorList>
    </citation>
    <scope>NUCLEOTIDE SEQUENCE [LARGE SCALE GENOMIC DNA]</scope>
    <source>
        <strain evidence="12 13">114</strain>
    </source>
</reference>
<dbReference type="InterPro" id="IPR037224">
    <property type="entry name" value="PapC_N_sf"/>
</dbReference>
<evidence type="ECO:0008006" key="14">
    <source>
        <dbReference type="Google" id="ProtNLM"/>
    </source>
</evidence>
<evidence type="ECO:0000256" key="7">
    <source>
        <dbReference type="ARBA" id="ARBA00023136"/>
    </source>
</evidence>
<dbReference type="Gene3D" id="2.60.40.2610">
    <property type="entry name" value="Outer membrane usher protein FimD, plug domain"/>
    <property type="match status" value="1"/>
</dbReference>
<dbReference type="GO" id="GO:0015473">
    <property type="term" value="F:fimbrial usher porin activity"/>
    <property type="evidence" value="ECO:0007669"/>
    <property type="project" value="InterPro"/>
</dbReference>
<keyword evidence="9" id="KW-1029">Fimbrium biogenesis</keyword>
<accession>A0A0N9W164</accession>
<evidence type="ECO:0000256" key="4">
    <source>
        <dbReference type="ARBA" id="ARBA00022452"/>
    </source>
</evidence>
<sequence>MYVNHPVKKICVTILSGISIYCTSVYADDLQFNTDLLDVEDKENIEKGIFSKPGYIMPGYYNFKIYLNNQYLVEQKIEYLRSLDQENQTEACITPDLVEKFGLVKDTQKRLLWNKKNCLILSSLDGVTVKGNLPQGTVNINVPQAYLEYRSENWDPAALWDNGINGVILDYNIAGNSRFSHQPDLTDDTYISANGVAGLNLGAWRIRADWQTNYRHVSGFDQEDQKNFDWSRFYAYRAIPELKAQLILGETFLNSDLFDSFRFTGASLRSDVNMLPPNLRGYAPQVTGIAQTNATVIVSQLGRVLYQTQVPAGPFKIQDLNDSVSGTLNVRVEEEDGMIREFTVETASIPFLTRPGSIRYKTAIGRPTTYKHHVEGDLFLTGEFSWGISNGWSLFGGSLNSNYYNALSVGIGRDLLAFGAISFDVTQSFVKLQEDQHVEGRSYRVNYAKRFEELNSQIQFAGYRFSEKDFMTMNDYLASTGVMVTKYGRNKEMYSVSLSQNLPIYQISISLNLNHQTYWDFENRDYYSLSLNKTLNSGWFKDSNLAISAYKNKSEVNDSGAYISLSVPLNSGARVSYSAAHNDTETRYQVGYFDRYSNATTYQVNANYSDQQNKGSLGGFVSHSNGRTHLNANINYLQDLYTTIGGSVQGGLTLTMQGVDLHRSTNMGGTRLMVDTDKVSDIPVSAYGVPTNSNLFGKAVITDVSNYSRNKIKVDINKLPKNAEVIESVLQASLTQGAIGYRKLHVISGQKKLLTLAFEDGSFVPFGTPIENSQGFNVGMADENGLAYLGGIRLGETMIAQLGSNQECLFTFTESNLEKDEDDPIICELNHK</sequence>
<evidence type="ECO:0000313" key="12">
    <source>
        <dbReference type="EMBL" id="ALH94758.1"/>
    </source>
</evidence>
<evidence type="ECO:0000313" key="13">
    <source>
        <dbReference type="Proteomes" id="UP000064939"/>
    </source>
</evidence>
<keyword evidence="3 9" id="KW-0813">Transport</keyword>
<feature type="domain" description="PapC N-terminal" evidence="11">
    <location>
        <begin position="31"/>
        <end position="174"/>
    </location>
</feature>
<dbReference type="InterPro" id="IPR000015">
    <property type="entry name" value="Fimb_usher"/>
</dbReference>
<dbReference type="GO" id="GO:0009297">
    <property type="term" value="P:pilus assembly"/>
    <property type="evidence" value="ECO:0007669"/>
    <property type="project" value="InterPro"/>
</dbReference>
<dbReference type="InterPro" id="IPR025885">
    <property type="entry name" value="PapC_N"/>
</dbReference>
<evidence type="ECO:0000256" key="3">
    <source>
        <dbReference type="ARBA" id="ARBA00022448"/>
    </source>
</evidence>
<dbReference type="EMBL" id="CP012808">
    <property type="protein sequence ID" value="ALH94758.1"/>
    <property type="molecule type" value="Genomic_DNA"/>
</dbReference>
<dbReference type="InterPro" id="IPR043142">
    <property type="entry name" value="PapC-like_C_sf"/>
</dbReference>
<keyword evidence="5 9" id="KW-0812">Transmembrane</keyword>
<dbReference type="Pfam" id="PF13953">
    <property type="entry name" value="PapC_C"/>
    <property type="match status" value="1"/>
</dbReference>
<evidence type="ECO:0000256" key="2">
    <source>
        <dbReference type="ARBA" id="ARBA00008064"/>
    </source>
</evidence>
<evidence type="ECO:0000259" key="10">
    <source>
        <dbReference type="Pfam" id="PF13953"/>
    </source>
</evidence>
<comment type="similarity">
    <text evidence="2 9">Belongs to the fimbrial export usher family.</text>
</comment>